<accession>A0A930N216</accession>
<dbReference type="Proteomes" id="UP000771736">
    <property type="component" value="Unassembled WGS sequence"/>
</dbReference>
<evidence type="ECO:0000313" key="1">
    <source>
        <dbReference type="EMBL" id="MBF1385212.1"/>
    </source>
</evidence>
<organism evidence="1 2">
    <name type="scientific">Prevotella aurantiaca</name>
    <dbReference type="NCBI Taxonomy" id="596085"/>
    <lineage>
        <taxon>Bacteria</taxon>
        <taxon>Pseudomonadati</taxon>
        <taxon>Bacteroidota</taxon>
        <taxon>Bacteroidia</taxon>
        <taxon>Bacteroidales</taxon>
        <taxon>Prevotellaceae</taxon>
        <taxon>Prevotella</taxon>
    </lineage>
</organism>
<sequence length="365" mass="42879">MEKMYINWQQYQAPNKEAIKEIPSQLDYLFSANDSPENIEYFLYNELAPNIKHQFKIYDIIEPVIEVIEFNILQKGKHQYKNEILNFLGYIFQEFIRDENSILVQPIEYQIAAPKLSLQYSNEFKFYKRFQFFVKNVFPDNIETQTPEVIFYKSALNNNQKTFETLMHNANSQNIREILFACGLMSFKNPNLKIHDLNITTQQDGITNLGFCINGMEFDKELAITSLSTPKQHSFVWGNGYECVLATSAMMIDSLHKDARYQKNTINDIMNGYDTIRKINIDEDFNFPPHKFMLEDLSSILFHEYLGKGILIDKKMLTEAQLYFYNLMSEEFRTHTYSLLYAGIIPKGMSIESAKNIDDIYNCYN</sequence>
<protein>
    <submittedName>
        <fullName evidence="1">Uncharacterized protein</fullName>
    </submittedName>
</protein>
<gene>
    <name evidence="1" type="ORF">HXN26_10305</name>
</gene>
<dbReference type="AlphaFoldDB" id="A0A930N216"/>
<proteinExistence type="predicted"/>
<evidence type="ECO:0000313" key="2">
    <source>
        <dbReference type="Proteomes" id="UP000771736"/>
    </source>
</evidence>
<dbReference type="EMBL" id="JABZSJ010000080">
    <property type="protein sequence ID" value="MBF1385212.1"/>
    <property type="molecule type" value="Genomic_DNA"/>
</dbReference>
<comment type="caution">
    <text evidence="1">The sequence shown here is derived from an EMBL/GenBank/DDBJ whole genome shotgun (WGS) entry which is preliminary data.</text>
</comment>
<reference evidence="1" key="1">
    <citation type="submission" date="2020-04" db="EMBL/GenBank/DDBJ databases">
        <title>Deep metagenomics examines the oral microbiome during advanced dental caries in children, revealing novel taxa and co-occurrences with host molecules.</title>
        <authorList>
            <person name="Baker J.L."/>
            <person name="Morton J.T."/>
            <person name="Dinis M."/>
            <person name="Alvarez R."/>
            <person name="Tran N.C."/>
            <person name="Knight R."/>
            <person name="Edlund A."/>
        </authorList>
    </citation>
    <scope>NUCLEOTIDE SEQUENCE</scope>
    <source>
        <strain evidence="1">JCVI_44_bin.5</strain>
    </source>
</reference>
<name>A0A930N216_9BACT</name>
<dbReference type="RefSeq" id="WP_273161147.1">
    <property type="nucleotide sequence ID" value="NZ_JABZSJ010000080.1"/>
</dbReference>